<evidence type="ECO:0008006" key="11">
    <source>
        <dbReference type="Google" id="ProtNLM"/>
    </source>
</evidence>
<evidence type="ECO:0000256" key="3">
    <source>
        <dbReference type="ARBA" id="ARBA00022454"/>
    </source>
</evidence>
<evidence type="ECO:0000256" key="4">
    <source>
        <dbReference type="ARBA" id="ARBA00022838"/>
    </source>
</evidence>
<organism evidence="9 10">
    <name type="scientific">Ustilago trichophora</name>
    <dbReference type="NCBI Taxonomy" id="86804"/>
    <lineage>
        <taxon>Eukaryota</taxon>
        <taxon>Fungi</taxon>
        <taxon>Dikarya</taxon>
        <taxon>Basidiomycota</taxon>
        <taxon>Ustilaginomycotina</taxon>
        <taxon>Ustilaginomycetes</taxon>
        <taxon>Ustilaginales</taxon>
        <taxon>Ustilaginaceae</taxon>
        <taxon>Ustilago</taxon>
    </lineage>
</organism>
<dbReference type="GO" id="GO:0051382">
    <property type="term" value="P:kinetochore assembly"/>
    <property type="evidence" value="ECO:0007669"/>
    <property type="project" value="TreeGrafter"/>
</dbReference>
<dbReference type="CDD" id="cd13732">
    <property type="entry name" value="HFD_CENP-W"/>
    <property type="match status" value="1"/>
</dbReference>
<proteinExistence type="inferred from homology"/>
<feature type="compositionally biased region" description="Pro residues" evidence="8">
    <location>
        <begin position="98"/>
        <end position="108"/>
    </location>
</feature>
<keyword evidence="5" id="KW-0539">Nucleus</keyword>
<dbReference type="GO" id="GO:0007059">
    <property type="term" value="P:chromosome segregation"/>
    <property type="evidence" value="ECO:0007669"/>
    <property type="project" value="TreeGrafter"/>
</dbReference>
<protein>
    <recommendedName>
        <fullName evidence="11">Histone H2A</fullName>
    </recommendedName>
</protein>
<dbReference type="GO" id="GO:0005654">
    <property type="term" value="C:nucleoplasm"/>
    <property type="evidence" value="ECO:0007669"/>
    <property type="project" value="TreeGrafter"/>
</dbReference>
<feature type="region of interest" description="Disordered" evidence="8">
    <location>
        <begin position="68"/>
        <end position="108"/>
    </location>
</feature>
<dbReference type="GO" id="GO:0000776">
    <property type="term" value="C:kinetochore"/>
    <property type="evidence" value="ECO:0007669"/>
    <property type="project" value="UniProtKB-KW"/>
</dbReference>
<keyword evidence="4" id="KW-0995">Kinetochore</keyword>
<evidence type="ECO:0000256" key="8">
    <source>
        <dbReference type="SAM" id="MobiDB-lite"/>
    </source>
</evidence>
<keyword evidence="3" id="KW-0158">Chromosome</keyword>
<dbReference type="Gene3D" id="1.10.20.10">
    <property type="entry name" value="Histone, subunit A"/>
    <property type="match status" value="1"/>
</dbReference>
<name>A0A5C3DUY2_9BASI</name>
<dbReference type="Proteomes" id="UP000324022">
    <property type="component" value="Unassembled WGS sequence"/>
</dbReference>
<comment type="subcellular location">
    <subcellularLocation>
        <location evidence="2">Chromosome</location>
        <location evidence="2">Centromere</location>
        <location evidence="2">Kinetochore</location>
    </subcellularLocation>
    <subcellularLocation>
        <location evidence="1">Nucleus</location>
    </subcellularLocation>
</comment>
<evidence type="ECO:0000256" key="6">
    <source>
        <dbReference type="ARBA" id="ARBA00023328"/>
    </source>
</evidence>
<dbReference type="AlphaFoldDB" id="A0A5C3DUY2"/>
<evidence type="ECO:0000256" key="1">
    <source>
        <dbReference type="ARBA" id="ARBA00004123"/>
    </source>
</evidence>
<reference evidence="9 10" key="1">
    <citation type="submission" date="2018-03" db="EMBL/GenBank/DDBJ databases">
        <authorList>
            <person name="Guldener U."/>
        </authorList>
    </citation>
    <scope>NUCLEOTIDE SEQUENCE [LARGE SCALE GENOMIC DNA]</scope>
    <source>
        <strain evidence="9 10">NBRC100155</strain>
    </source>
</reference>
<evidence type="ECO:0000256" key="5">
    <source>
        <dbReference type="ARBA" id="ARBA00023242"/>
    </source>
</evidence>
<dbReference type="InterPro" id="IPR009072">
    <property type="entry name" value="Histone-fold"/>
</dbReference>
<evidence type="ECO:0000256" key="2">
    <source>
        <dbReference type="ARBA" id="ARBA00004629"/>
    </source>
</evidence>
<comment type="similarity">
    <text evidence="7">Belongs to the CENP-W/WIP1 family.</text>
</comment>
<dbReference type="EMBL" id="OOIN01000002">
    <property type="protein sequence ID" value="SPO21247.1"/>
    <property type="molecule type" value="Genomic_DNA"/>
</dbReference>
<evidence type="ECO:0000256" key="7">
    <source>
        <dbReference type="ARBA" id="ARBA00038432"/>
    </source>
</evidence>
<dbReference type="PANTHER" id="PTHR34832">
    <property type="entry name" value="CENTROMERE PROTEIN W"/>
    <property type="match status" value="1"/>
</dbReference>
<dbReference type="InterPro" id="IPR052484">
    <property type="entry name" value="CENP-W/WIP1"/>
</dbReference>
<dbReference type="PANTHER" id="PTHR34832:SF1">
    <property type="entry name" value="CENTROMERE PROTEIN W"/>
    <property type="match status" value="1"/>
</dbReference>
<gene>
    <name evidence="9" type="ORF">UTRI_00724</name>
</gene>
<accession>A0A5C3DUY2</accession>
<keyword evidence="6" id="KW-0137">Centromere</keyword>
<dbReference type="OrthoDB" id="2543597at2759"/>
<keyword evidence="10" id="KW-1185">Reference proteome</keyword>
<evidence type="ECO:0000313" key="10">
    <source>
        <dbReference type="Proteomes" id="UP000324022"/>
    </source>
</evidence>
<sequence length="108" mass="11921">MKLPARSLIKKLIRAHLPANTRLSKTADLYVMLAFLIYMQRLANESRLALQVDLSNGLKGSRSITRRHLNGALCSNEGDEPDRTRPGPAYSSLNSSVPAPPNIPPDDR</sequence>
<dbReference type="GO" id="GO:0046982">
    <property type="term" value="F:protein heterodimerization activity"/>
    <property type="evidence" value="ECO:0007669"/>
    <property type="project" value="InterPro"/>
</dbReference>
<evidence type="ECO:0000313" key="9">
    <source>
        <dbReference type="EMBL" id="SPO21247.1"/>
    </source>
</evidence>
<dbReference type="GO" id="GO:0000278">
    <property type="term" value="P:mitotic cell cycle"/>
    <property type="evidence" value="ECO:0007669"/>
    <property type="project" value="TreeGrafter"/>
</dbReference>